<sequence>MLLRHVFFRMITLLAFIFGFFSQTTTAAISLVTQPWQSITPGAGGWYGAVGIGPSGLIVVASDLNGAYISPTGSTWTAVGATQGLLSTHVSAVGFHKTDAGIVLLGTESGIYRSANQGTSFTQVQPSGYITSIKFAPSTPATMYAVGHTAYNSTTPIIYQSTNSGSAWVKKASIGLANARIQKLVVHPTKSTEIYAVSAPDRFANIALRAVYRSTDSGQNWSKFATTLGDAFDFAISTAFPYNMYLSSTKGVYYSANSGAGWTNTGKSLEYDYLNNNIGFSLWLDPVNPSKIRLVSNALSVWDNTRWGVWQGTKISSSKFSWAFLNNATNANFTKTSWEMPDYWHYNVLKINNLWSHFYYTGESLRTMAIDPRNASRMVFVNAQWVFNTSDGGIKFSQYFTNASGTGWRSRGIENVNVLDVAASRWATGNVIFGGYADLGCWRSLNDGLSWESCNPIQYAPSNALAAATPSLRTFRQNLPSDALPDLPTQARFGIPQLNLTPSRIQLAADMAATGGWNGTGGNATTFAIDPVRNGMVWTAIGDNISQQMTLMRSTNSGSFDSWQKADTGIAPADLKNIYGLSIDPNSPVTQRTLFVTANGEVYRSVDDGRNWVKVLSCKGQTNNLNYCVTTAVDYFNSKLVYAAGSAGLFVSTDGGNNWTWADTTQMTVTKTLPDMFEAYLDRYLISRVATDPFTPNRVYLAVLDTRNPGGRGGIWSSDSGNNWQRLYTNPYMRSVAASPFLKDELVATSSVAFTSGGYNAQSLGVLRLNNGIWESLNQGLSYNNVATVAYGTASGRMVLASMGQGVMRNWR</sequence>
<dbReference type="PANTHER" id="PTHR12106">
    <property type="entry name" value="SORTILIN RELATED"/>
    <property type="match status" value="1"/>
</dbReference>
<protein>
    <recommendedName>
        <fullName evidence="3">Sortilin N-terminal domain-containing protein</fullName>
    </recommendedName>
</protein>
<organism evidence="1 2">
    <name type="scientific">Crenothrix polyspora</name>
    <dbReference type="NCBI Taxonomy" id="360316"/>
    <lineage>
        <taxon>Bacteria</taxon>
        <taxon>Pseudomonadati</taxon>
        <taxon>Pseudomonadota</taxon>
        <taxon>Gammaproteobacteria</taxon>
        <taxon>Methylococcales</taxon>
        <taxon>Crenotrichaceae</taxon>
        <taxon>Crenothrix</taxon>
    </lineage>
</organism>
<dbReference type="Gene3D" id="2.130.10.10">
    <property type="entry name" value="YVTN repeat-like/Quinoprotein amine dehydrogenase"/>
    <property type="match status" value="4"/>
</dbReference>
<dbReference type="InterPro" id="IPR015943">
    <property type="entry name" value="WD40/YVTN_repeat-like_dom_sf"/>
</dbReference>
<evidence type="ECO:0000313" key="2">
    <source>
        <dbReference type="Proteomes" id="UP000195667"/>
    </source>
</evidence>
<accession>A0A1R4HBP1</accession>
<evidence type="ECO:0000313" key="1">
    <source>
        <dbReference type="EMBL" id="SJM93290.1"/>
    </source>
</evidence>
<proteinExistence type="predicted"/>
<dbReference type="PANTHER" id="PTHR12106:SF27">
    <property type="entry name" value="SORTILIN-RELATED RECEPTOR"/>
    <property type="match status" value="1"/>
</dbReference>
<reference evidence="2" key="1">
    <citation type="submission" date="2017-02" db="EMBL/GenBank/DDBJ databases">
        <authorList>
            <person name="Daims H."/>
        </authorList>
    </citation>
    <scope>NUCLEOTIDE SEQUENCE [LARGE SCALE GENOMIC DNA]</scope>
</reference>
<dbReference type="InterPro" id="IPR050310">
    <property type="entry name" value="VPS10-sortilin"/>
</dbReference>
<dbReference type="EMBL" id="FUKI01000119">
    <property type="protein sequence ID" value="SJM93290.1"/>
    <property type="molecule type" value="Genomic_DNA"/>
</dbReference>
<name>A0A1R4HBP1_9GAMM</name>
<dbReference type="Proteomes" id="UP000195667">
    <property type="component" value="Unassembled WGS sequence"/>
</dbReference>
<gene>
    <name evidence="1" type="ORF">CRENPOLYSF1_430012</name>
</gene>
<dbReference type="SUPFAM" id="SSF110296">
    <property type="entry name" value="Oligoxyloglucan reducing end-specific cellobiohydrolase"/>
    <property type="match status" value="2"/>
</dbReference>
<dbReference type="AlphaFoldDB" id="A0A1R4HBP1"/>
<dbReference type="RefSeq" id="WP_087143767.1">
    <property type="nucleotide sequence ID" value="NZ_FUKI01000119.1"/>
</dbReference>
<dbReference type="OrthoDB" id="5711096at2"/>
<keyword evidence="2" id="KW-1185">Reference proteome</keyword>
<evidence type="ECO:0008006" key="3">
    <source>
        <dbReference type="Google" id="ProtNLM"/>
    </source>
</evidence>